<dbReference type="GO" id="GO:0007076">
    <property type="term" value="P:mitotic chromosome condensation"/>
    <property type="evidence" value="ECO:0007669"/>
    <property type="project" value="TreeGrafter"/>
</dbReference>
<keyword evidence="3" id="KW-0812">Transmembrane</keyword>
<feature type="compositionally biased region" description="Polar residues" evidence="2">
    <location>
        <begin position="361"/>
        <end position="371"/>
    </location>
</feature>
<sequence length="877" mass="94566">MAAPDTGDAVVHRLITKGLRGRPRSEDALDLSSSEKAQLLADIIGSESKISFERILPAIEQAETAQGIVILLHHEREHLKSQLQIAEEQGKHVQLEHKELESFLTLILKGETLQGFPLAAEPEDCATPSDQPDVSSVELSESKLAEALPIASSVSHGDSDDSPTADSVEVAVNGRQRSASGPPSPTTAMSTATASPTESTGHRTPVGQTRPLPPQQFFKRQQLRRLSTGSARTIEEPTGKASGSQSAIITTRRLSDEITGPAKGWSNGKPPWSREGALLVRSSTAPSLFMDRRPSLPTSASMERLHGSQASSSSPSSKGESPTYKGWPFFRQPDHDPDEALSNHRRRPSNSLMLHSRRDSASSVTSATGSPGNYAASRDTIVSGLRREVEDLKLQNRLTANNLHNMGQEQDALHMKLEAKSEEAERLNNSLRNAEKLYKSKEEGLSRQLQGLEADCENLLRELSKAKETIVTQKAKVQAAEQDKRELHATVQDRDSTNATLRKSLDRAQKEIDAHKARLAELEARRDSLEDELASANHRIVDLADIEEQFLQARHNAEELKLRVEELQAGPGFYAVSAPSSSAPGSVSQTLGAEMLRQYGLIGAEPSSPLAPRARKSSRRLRRPPIPPSPRPDVECLSTELEKADSDPNSEDDDNDSSDEDDNTEVDPDDSLADVSIDVPSTPLPDSPADGDRSMTSPPSYSGSPRGAEQLLEAGPSVEAGPSDAKATLEPTKVASVEAEPRPVVKHESKGVMTTDIVAATQATAPVAEIAVATTEATAPVTGVVDDKNAEPICNNPRHVNWAVLAAFIVVAFAVGVGFGAQKLSSGTPLPSLVYDPYGHIHTITSATGLPYSAWHRKGKTNVMENRGRLRRGRVPT</sequence>
<evidence type="ECO:0000256" key="2">
    <source>
        <dbReference type="SAM" id="MobiDB-lite"/>
    </source>
</evidence>
<keyword evidence="3" id="KW-1133">Transmembrane helix</keyword>
<reference evidence="4" key="1">
    <citation type="submission" date="2023-10" db="EMBL/GenBank/DDBJ databases">
        <authorList>
            <person name="Noh H."/>
        </authorList>
    </citation>
    <scope>NUCLEOTIDE SEQUENCE</scope>
    <source>
        <strain evidence="4">DUCC4014</strain>
    </source>
</reference>
<feature type="coiled-coil region" evidence="1">
    <location>
        <begin position="414"/>
        <end position="570"/>
    </location>
</feature>
<keyword evidence="5" id="KW-1185">Reference proteome</keyword>
<dbReference type="GO" id="GO:0000796">
    <property type="term" value="C:condensin complex"/>
    <property type="evidence" value="ECO:0007669"/>
    <property type="project" value="TreeGrafter"/>
</dbReference>
<dbReference type="GO" id="GO:0000793">
    <property type="term" value="C:condensed chromosome"/>
    <property type="evidence" value="ECO:0007669"/>
    <property type="project" value="TreeGrafter"/>
</dbReference>
<dbReference type="PANTHER" id="PTHR43941">
    <property type="entry name" value="STRUCTURAL MAINTENANCE OF CHROMOSOMES PROTEIN 2"/>
    <property type="match status" value="1"/>
</dbReference>
<dbReference type="EMBL" id="CP086715">
    <property type="protein sequence ID" value="WOO78631.1"/>
    <property type="molecule type" value="Genomic_DNA"/>
</dbReference>
<feature type="region of interest" description="Disordered" evidence="2">
    <location>
        <begin position="121"/>
        <end position="140"/>
    </location>
</feature>
<proteinExistence type="predicted"/>
<dbReference type="GO" id="GO:0000785">
    <property type="term" value="C:chromatin"/>
    <property type="evidence" value="ECO:0007669"/>
    <property type="project" value="TreeGrafter"/>
</dbReference>
<feature type="compositionally biased region" description="Acidic residues" evidence="2">
    <location>
        <begin position="648"/>
        <end position="672"/>
    </location>
</feature>
<protein>
    <submittedName>
        <fullName evidence="4">Uncharacterized protein</fullName>
    </submittedName>
</protein>
<evidence type="ECO:0000313" key="4">
    <source>
        <dbReference type="EMBL" id="WOO78631.1"/>
    </source>
</evidence>
<keyword evidence="3" id="KW-0472">Membrane</keyword>
<evidence type="ECO:0000256" key="1">
    <source>
        <dbReference type="SAM" id="Coils"/>
    </source>
</evidence>
<name>A0AAF0Y6L7_9TREE</name>
<accession>A0AAF0Y6L7</accession>
<dbReference type="AlphaFoldDB" id="A0AAF0Y6L7"/>
<gene>
    <name evidence="4" type="ORF">LOC62_02G002174</name>
</gene>
<dbReference type="Proteomes" id="UP000827549">
    <property type="component" value="Chromosome 2"/>
</dbReference>
<dbReference type="RefSeq" id="XP_062624663.1">
    <property type="nucleotide sequence ID" value="XM_062768678.1"/>
</dbReference>
<evidence type="ECO:0000313" key="5">
    <source>
        <dbReference type="Proteomes" id="UP000827549"/>
    </source>
</evidence>
<evidence type="ECO:0000256" key="3">
    <source>
        <dbReference type="SAM" id="Phobius"/>
    </source>
</evidence>
<feature type="compositionally biased region" description="Polar residues" evidence="2">
    <location>
        <begin position="694"/>
        <end position="703"/>
    </location>
</feature>
<dbReference type="PANTHER" id="PTHR43941:SF1">
    <property type="entry name" value="STRUCTURAL MAINTENANCE OF CHROMOSOMES PROTEIN 2"/>
    <property type="match status" value="1"/>
</dbReference>
<feature type="region of interest" description="Disordered" evidence="2">
    <location>
        <begin position="604"/>
        <end position="742"/>
    </location>
</feature>
<dbReference type="Gene3D" id="1.10.287.1490">
    <property type="match status" value="1"/>
</dbReference>
<feature type="transmembrane region" description="Helical" evidence="3">
    <location>
        <begin position="802"/>
        <end position="821"/>
    </location>
</feature>
<feature type="compositionally biased region" description="Low complexity" evidence="2">
    <location>
        <begin position="308"/>
        <end position="321"/>
    </location>
</feature>
<dbReference type="GO" id="GO:0003682">
    <property type="term" value="F:chromatin binding"/>
    <property type="evidence" value="ECO:0007669"/>
    <property type="project" value="TreeGrafter"/>
</dbReference>
<organism evidence="4 5">
    <name type="scientific">Vanrija pseudolonga</name>
    <dbReference type="NCBI Taxonomy" id="143232"/>
    <lineage>
        <taxon>Eukaryota</taxon>
        <taxon>Fungi</taxon>
        <taxon>Dikarya</taxon>
        <taxon>Basidiomycota</taxon>
        <taxon>Agaricomycotina</taxon>
        <taxon>Tremellomycetes</taxon>
        <taxon>Trichosporonales</taxon>
        <taxon>Trichosporonaceae</taxon>
        <taxon>Vanrija</taxon>
    </lineage>
</organism>
<feature type="compositionally biased region" description="Polar residues" evidence="2">
    <location>
        <begin position="128"/>
        <end position="139"/>
    </location>
</feature>
<dbReference type="GeneID" id="87805422"/>
<feature type="compositionally biased region" description="Low complexity" evidence="2">
    <location>
        <begin position="215"/>
        <end position="226"/>
    </location>
</feature>
<feature type="region of interest" description="Disordered" evidence="2">
    <location>
        <begin position="173"/>
        <end position="375"/>
    </location>
</feature>
<keyword evidence="1" id="KW-0175">Coiled coil</keyword>
<feature type="compositionally biased region" description="Low complexity" evidence="2">
    <location>
        <begin position="178"/>
        <end position="199"/>
    </location>
</feature>
<feature type="compositionally biased region" description="Basic residues" evidence="2">
    <location>
        <begin position="613"/>
        <end position="623"/>
    </location>
</feature>